<keyword evidence="2" id="KW-1185">Reference proteome</keyword>
<dbReference type="Gene3D" id="1.10.287.500">
    <property type="entry name" value="Helix hairpin bin"/>
    <property type="match status" value="2"/>
</dbReference>
<evidence type="ECO:0000313" key="1">
    <source>
        <dbReference type="EMBL" id="QCI80297.1"/>
    </source>
</evidence>
<sequence>MKMAVKQATDISTRLASLHADNSRTVPVRDIAEIVSSMVSSMQGELEMAALKIGSELKELIDFIHAAKSEIASIRPNSLSKRDLPGAADELDAIVQHTEAAAGEIMDCADEVTNIAGTVDGELSERLTEIATKIYEASSFQDITGQRVTKVVRVLKHIEEKLASLATAVGDNHVSEKEVQRDEAGSVVNHRDLLNGPALDGEGNAQDDIDALLASFD</sequence>
<accession>A0A4D7CAC8</accession>
<dbReference type="GO" id="GO:0009288">
    <property type="term" value="C:bacterial-type flagellum"/>
    <property type="evidence" value="ECO:0007669"/>
    <property type="project" value="InterPro"/>
</dbReference>
<dbReference type="GO" id="GO:0050920">
    <property type="term" value="P:regulation of chemotaxis"/>
    <property type="evidence" value="ECO:0007669"/>
    <property type="project" value="InterPro"/>
</dbReference>
<dbReference type="Pfam" id="PF04344">
    <property type="entry name" value="CheZ"/>
    <property type="match status" value="1"/>
</dbReference>
<dbReference type="KEGG" id="hgn:E6W36_14605"/>
<gene>
    <name evidence="1" type="ORF">E6W36_14605</name>
</gene>
<dbReference type="EMBL" id="CP039704">
    <property type="protein sequence ID" value="QCI80297.1"/>
    <property type="molecule type" value="Genomic_DNA"/>
</dbReference>
<dbReference type="InterPro" id="IPR007439">
    <property type="entry name" value="Chemotax_Pase_CheZ"/>
</dbReference>
<dbReference type="GO" id="GO:0003824">
    <property type="term" value="F:catalytic activity"/>
    <property type="evidence" value="ECO:0007669"/>
    <property type="project" value="InterPro"/>
</dbReference>
<organism evidence="1 2">
    <name type="scientific">Hankyongella ginsenosidimutans</name>
    <dbReference type="NCBI Taxonomy" id="1763828"/>
    <lineage>
        <taxon>Bacteria</taxon>
        <taxon>Pseudomonadati</taxon>
        <taxon>Pseudomonadota</taxon>
        <taxon>Alphaproteobacteria</taxon>
        <taxon>Sphingomonadales</taxon>
        <taxon>Sphingomonadaceae</taxon>
        <taxon>Hankyongella</taxon>
    </lineage>
</organism>
<dbReference type="Proteomes" id="UP000298714">
    <property type="component" value="Chromosome"/>
</dbReference>
<name>A0A4D7CAC8_9SPHN</name>
<evidence type="ECO:0000313" key="2">
    <source>
        <dbReference type="Proteomes" id="UP000298714"/>
    </source>
</evidence>
<dbReference type="SUPFAM" id="SSF75708">
    <property type="entry name" value="Chemotaxis phosphatase CheZ"/>
    <property type="match status" value="1"/>
</dbReference>
<reference evidence="2" key="1">
    <citation type="submission" date="2019-04" db="EMBL/GenBank/DDBJ databases">
        <title>Complete genome sequence of Sphingomonas sp. W1-2-3.</title>
        <authorList>
            <person name="Im W.T."/>
        </authorList>
    </citation>
    <scope>NUCLEOTIDE SEQUENCE [LARGE SCALE GENOMIC DNA]</scope>
    <source>
        <strain evidence="2">W1-2-3</strain>
    </source>
</reference>
<dbReference type="AlphaFoldDB" id="A0A4D7CAC8"/>
<protein>
    <submittedName>
        <fullName evidence="1">Protein phosphatase CheZ</fullName>
    </submittedName>
</protein>
<proteinExistence type="predicted"/>